<evidence type="ECO:0000256" key="3">
    <source>
        <dbReference type="ARBA" id="ARBA00022825"/>
    </source>
</evidence>
<dbReference type="InterPro" id="IPR051201">
    <property type="entry name" value="Chloro_Bact_Ser_Proteases"/>
</dbReference>
<keyword evidence="4" id="KW-0812">Transmembrane</keyword>
<protein>
    <recommendedName>
        <fullName evidence="7">Serine protease</fullName>
    </recommendedName>
</protein>
<reference evidence="5 6" key="1">
    <citation type="submission" date="2017-10" db="EMBL/GenBank/DDBJ databases">
        <title>Bacillus sp. nov., a halophilic bacterium isolated from a Keqin Lake.</title>
        <authorList>
            <person name="Wang H."/>
        </authorList>
    </citation>
    <scope>NUCLEOTIDE SEQUENCE [LARGE SCALE GENOMIC DNA]</scope>
    <source>
        <strain evidence="5 6">KQ-12</strain>
    </source>
</reference>
<keyword evidence="3" id="KW-0720">Serine protease</keyword>
<evidence type="ECO:0008006" key="7">
    <source>
        <dbReference type="Google" id="ProtNLM"/>
    </source>
</evidence>
<accession>A0A323TC48</accession>
<organism evidence="5 6">
    <name type="scientific">Salipaludibacillus keqinensis</name>
    <dbReference type="NCBI Taxonomy" id="2045207"/>
    <lineage>
        <taxon>Bacteria</taxon>
        <taxon>Bacillati</taxon>
        <taxon>Bacillota</taxon>
        <taxon>Bacilli</taxon>
        <taxon>Bacillales</taxon>
        <taxon>Bacillaceae</taxon>
    </lineage>
</organism>
<keyword evidence="4" id="KW-0472">Membrane</keyword>
<dbReference type="Pfam" id="PF13365">
    <property type="entry name" value="Trypsin_2"/>
    <property type="match status" value="1"/>
</dbReference>
<feature type="transmembrane region" description="Helical" evidence="4">
    <location>
        <begin position="43"/>
        <end position="61"/>
    </location>
</feature>
<dbReference type="PRINTS" id="PR00834">
    <property type="entry name" value="PROTEASES2C"/>
</dbReference>
<evidence type="ECO:0000256" key="2">
    <source>
        <dbReference type="ARBA" id="ARBA00022801"/>
    </source>
</evidence>
<dbReference type="GO" id="GO:0006508">
    <property type="term" value="P:proteolysis"/>
    <property type="evidence" value="ECO:0007669"/>
    <property type="project" value="UniProtKB-KW"/>
</dbReference>
<dbReference type="PANTHER" id="PTHR43343">
    <property type="entry name" value="PEPTIDASE S12"/>
    <property type="match status" value="1"/>
</dbReference>
<dbReference type="Gene3D" id="2.40.10.120">
    <property type="match status" value="1"/>
</dbReference>
<keyword evidence="2" id="KW-0378">Hydrolase</keyword>
<gene>
    <name evidence="5" type="ORF">CR194_13675</name>
</gene>
<evidence type="ECO:0000313" key="5">
    <source>
        <dbReference type="EMBL" id="PYZ92701.1"/>
    </source>
</evidence>
<keyword evidence="4" id="KW-1133">Transmembrane helix</keyword>
<dbReference type="PANTHER" id="PTHR43343:SF3">
    <property type="entry name" value="PROTEASE DO-LIKE 8, CHLOROPLASTIC"/>
    <property type="match status" value="1"/>
</dbReference>
<sequence length="302" mass="33404">MYNYQIQRGRLNMFCRKCLVNIHKSDEQCSNCGTDRSLFRKGIILASALFLLVILSGAYLYQSIPGNTATTDQQTASFLAERSEGKKEIGSFEVPVFIEVREVMREEEIAARTEEAIEEAQETVYTIATPNEQGSGFLYSEDGIVLTSAHVVRGHDLITVVDQSGDIYEGRLLGSSDYMDIAVLEVEEFKGTEPFELDTSQEFDSGEEVAALGSPKGVQNTVTEGNITNTRLNLTIDEYEYEDLYEISAGIVEGNSGGPLFSIEHHCFIAINAAKSLDDPTIGYSVPLYKIEDLIDELKTEG</sequence>
<dbReference type="InterPro" id="IPR001940">
    <property type="entry name" value="Peptidase_S1C"/>
</dbReference>
<dbReference type="GO" id="GO:0004252">
    <property type="term" value="F:serine-type endopeptidase activity"/>
    <property type="evidence" value="ECO:0007669"/>
    <property type="project" value="InterPro"/>
</dbReference>
<name>A0A323TC48_9BACI</name>
<dbReference type="InterPro" id="IPR009003">
    <property type="entry name" value="Peptidase_S1_PA"/>
</dbReference>
<keyword evidence="1" id="KW-0645">Protease</keyword>
<dbReference type="EMBL" id="PDOD01000003">
    <property type="protein sequence ID" value="PYZ92701.1"/>
    <property type="molecule type" value="Genomic_DNA"/>
</dbReference>
<dbReference type="AlphaFoldDB" id="A0A323TC48"/>
<keyword evidence="6" id="KW-1185">Reference proteome</keyword>
<dbReference type="Proteomes" id="UP000248214">
    <property type="component" value="Unassembled WGS sequence"/>
</dbReference>
<comment type="caution">
    <text evidence="5">The sequence shown here is derived from an EMBL/GenBank/DDBJ whole genome shotgun (WGS) entry which is preliminary data.</text>
</comment>
<dbReference type="SUPFAM" id="SSF50494">
    <property type="entry name" value="Trypsin-like serine proteases"/>
    <property type="match status" value="1"/>
</dbReference>
<evidence type="ECO:0000256" key="1">
    <source>
        <dbReference type="ARBA" id="ARBA00022670"/>
    </source>
</evidence>
<evidence type="ECO:0000256" key="4">
    <source>
        <dbReference type="SAM" id="Phobius"/>
    </source>
</evidence>
<evidence type="ECO:0000313" key="6">
    <source>
        <dbReference type="Proteomes" id="UP000248214"/>
    </source>
</evidence>
<proteinExistence type="predicted"/>